<name>A0A0V1CWC7_TRIBR</name>
<protein>
    <submittedName>
        <fullName evidence="1">Uncharacterized protein</fullName>
    </submittedName>
</protein>
<organism evidence="1 2">
    <name type="scientific">Trichinella britovi</name>
    <name type="common">Parasitic roundworm</name>
    <dbReference type="NCBI Taxonomy" id="45882"/>
    <lineage>
        <taxon>Eukaryota</taxon>
        <taxon>Metazoa</taxon>
        <taxon>Ecdysozoa</taxon>
        <taxon>Nematoda</taxon>
        <taxon>Enoplea</taxon>
        <taxon>Dorylaimia</taxon>
        <taxon>Trichinellida</taxon>
        <taxon>Trichinellidae</taxon>
        <taxon>Trichinella</taxon>
    </lineage>
</organism>
<accession>A0A0V1CWC7</accession>
<dbReference type="AlphaFoldDB" id="A0A0V1CWC7"/>
<proteinExistence type="predicted"/>
<comment type="caution">
    <text evidence="1">The sequence shown here is derived from an EMBL/GenBank/DDBJ whole genome shotgun (WGS) entry which is preliminary data.</text>
</comment>
<sequence>MSLLVSKSGLILSNNVGYPLPTGNSAKDRPVVLCGKSVQPYLPGCFPDGTGLWLCVGHHFVYRSL</sequence>
<dbReference type="Proteomes" id="UP000054653">
    <property type="component" value="Unassembled WGS sequence"/>
</dbReference>
<dbReference type="EMBL" id="JYDI01000085">
    <property type="protein sequence ID" value="KRY53478.1"/>
    <property type="molecule type" value="Genomic_DNA"/>
</dbReference>
<keyword evidence="2" id="KW-1185">Reference proteome</keyword>
<gene>
    <name evidence="1" type="ORF">T03_18148</name>
</gene>
<evidence type="ECO:0000313" key="1">
    <source>
        <dbReference type="EMBL" id="KRY53478.1"/>
    </source>
</evidence>
<evidence type="ECO:0000313" key="2">
    <source>
        <dbReference type="Proteomes" id="UP000054653"/>
    </source>
</evidence>
<reference evidence="1 2" key="1">
    <citation type="submission" date="2015-01" db="EMBL/GenBank/DDBJ databases">
        <title>Evolution of Trichinella species and genotypes.</title>
        <authorList>
            <person name="Korhonen P.K."/>
            <person name="Edoardo P."/>
            <person name="Giuseppe L.R."/>
            <person name="Gasser R.B."/>
        </authorList>
    </citation>
    <scope>NUCLEOTIDE SEQUENCE [LARGE SCALE GENOMIC DNA]</scope>
    <source>
        <strain evidence="1">ISS120</strain>
    </source>
</reference>